<dbReference type="CDD" id="cd11065">
    <property type="entry name" value="CYP64-like"/>
    <property type="match status" value="1"/>
</dbReference>
<evidence type="ECO:0000256" key="3">
    <source>
        <dbReference type="ARBA" id="ARBA00010617"/>
    </source>
</evidence>
<name>A0A0C9VDA5_SPHS4</name>
<keyword evidence="5 9" id="KW-0479">Metal-binding</keyword>
<evidence type="ECO:0000256" key="4">
    <source>
        <dbReference type="ARBA" id="ARBA00022617"/>
    </source>
</evidence>
<dbReference type="GO" id="GO:0005506">
    <property type="term" value="F:iron ion binding"/>
    <property type="evidence" value="ECO:0007669"/>
    <property type="project" value="InterPro"/>
</dbReference>
<dbReference type="PRINTS" id="PR00463">
    <property type="entry name" value="EP450I"/>
</dbReference>
<evidence type="ECO:0000256" key="7">
    <source>
        <dbReference type="ARBA" id="ARBA00023004"/>
    </source>
</evidence>
<evidence type="ECO:0000256" key="6">
    <source>
        <dbReference type="ARBA" id="ARBA00023002"/>
    </source>
</evidence>
<evidence type="ECO:0008006" key="13">
    <source>
        <dbReference type="Google" id="ProtNLM"/>
    </source>
</evidence>
<organism evidence="11 12">
    <name type="scientific">Sphaerobolus stellatus (strain SS14)</name>
    <dbReference type="NCBI Taxonomy" id="990650"/>
    <lineage>
        <taxon>Eukaryota</taxon>
        <taxon>Fungi</taxon>
        <taxon>Dikarya</taxon>
        <taxon>Basidiomycota</taxon>
        <taxon>Agaricomycotina</taxon>
        <taxon>Agaricomycetes</taxon>
        <taxon>Phallomycetidae</taxon>
        <taxon>Geastrales</taxon>
        <taxon>Sphaerobolaceae</taxon>
        <taxon>Sphaerobolus</taxon>
    </lineage>
</organism>
<keyword evidence="8 10" id="KW-0503">Monooxygenase</keyword>
<dbReference type="PANTHER" id="PTHR46300:SF7">
    <property type="entry name" value="P450, PUTATIVE (EUROFUNG)-RELATED"/>
    <property type="match status" value="1"/>
</dbReference>
<dbReference type="OrthoDB" id="2789670at2759"/>
<comment type="similarity">
    <text evidence="3 10">Belongs to the cytochrome P450 family.</text>
</comment>
<keyword evidence="4 9" id="KW-0349">Heme</keyword>
<dbReference type="InterPro" id="IPR001128">
    <property type="entry name" value="Cyt_P450"/>
</dbReference>
<comment type="pathway">
    <text evidence="2">Secondary metabolite biosynthesis.</text>
</comment>
<accession>A0A0C9VDA5</accession>
<evidence type="ECO:0000256" key="9">
    <source>
        <dbReference type="PIRSR" id="PIRSR602401-1"/>
    </source>
</evidence>
<dbReference type="GO" id="GO:0004497">
    <property type="term" value="F:monooxygenase activity"/>
    <property type="evidence" value="ECO:0007669"/>
    <property type="project" value="UniProtKB-KW"/>
</dbReference>
<dbReference type="GO" id="GO:0020037">
    <property type="term" value="F:heme binding"/>
    <property type="evidence" value="ECO:0007669"/>
    <property type="project" value="InterPro"/>
</dbReference>
<dbReference type="SUPFAM" id="SSF48264">
    <property type="entry name" value="Cytochrome P450"/>
    <property type="match status" value="1"/>
</dbReference>
<evidence type="ECO:0000256" key="1">
    <source>
        <dbReference type="ARBA" id="ARBA00001971"/>
    </source>
</evidence>
<evidence type="ECO:0000313" key="12">
    <source>
        <dbReference type="Proteomes" id="UP000054279"/>
    </source>
</evidence>
<evidence type="ECO:0000256" key="5">
    <source>
        <dbReference type="ARBA" id="ARBA00022723"/>
    </source>
</evidence>
<dbReference type="EMBL" id="KN837114">
    <property type="protein sequence ID" value="KIJ44994.1"/>
    <property type="molecule type" value="Genomic_DNA"/>
</dbReference>
<keyword evidence="12" id="KW-1185">Reference proteome</keyword>
<protein>
    <recommendedName>
        <fullName evidence="13">Cytochrome P450</fullName>
    </recommendedName>
</protein>
<reference evidence="11 12" key="1">
    <citation type="submission" date="2014-06" db="EMBL/GenBank/DDBJ databases">
        <title>Evolutionary Origins and Diversification of the Mycorrhizal Mutualists.</title>
        <authorList>
            <consortium name="DOE Joint Genome Institute"/>
            <consortium name="Mycorrhizal Genomics Consortium"/>
            <person name="Kohler A."/>
            <person name="Kuo A."/>
            <person name="Nagy L.G."/>
            <person name="Floudas D."/>
            <person name="Copeland A."/>
            <person name="Barry K.W."/>
            <person name="Cichocki N."/>
            <person name="Veneault-Fourrey C."/>
            <person name="LaButti K."/>
            <person name="Lindquist E.A."/>
            <person name="Lipzen A."/>
            <person name="Lundell T."/>
            <person name="Morin E."/>
            <person name="Murat C."/>
            <person name="Riley R."/>
            <person name="Ohm R."/>
            <person name="Sun H."/>
            <person name="Tunlid A."/>
            <person name="Henrissat B."/>
            <person name="Grigoriev I.V."/>
            <person name="Hibbett D.S."/>
            <person name="Martin F."/>
        </authorList>
    </citation>
    <scope>NUCLEOTIDE SEQUENCE [LARGE SCALE GENOMIC DNA]</scope>
    <source>
        <strain evidence="11 12">SS14</strain>
    </source>
</reference>
<dbReference type="GO" id="GO:0016705">
    <property type="term" value="F:oxidoreductase activity, acting on paired donors, with incorporation or reduction of molecular oxygen"/>
    <property type="evidence" value="ECO:0007669"/>
    <property type="project" value="InterPro"/>
</dbReference>
<dbReference type="InterPro" id="IPR036396">
    <property type="entry name" value="Cyt_P450_sf"/>
</dbReference>
<keyword evidence="6 10" id="KW-0560">Oxidoreductase</keyword>
<evidence type="ECO:0000256" key="2">
    <source>
        <dbReference type="ARBA" id="ARBA00005179"/>
    </source>
</evidence>
<evidence type="ECO:0000256" key="10">
    <source>
        <dbReference type="RuleBase" id="RU000461"/>
    </source>
</evidence>
<keyword evidence="7 9" id="KW-0408">Iron</keyword>
<dbReference type="PANTHER" id="PTHR46300">
    <property type="entry name" value="P450, PUTATIVE (EUROFUNG)-RELATED-RELATED"/>
    <property type="match status" value="1"/>
</dbReference>
<dbReference type="Pfam" id="PF00067">
    <property type="entry name" value="p450"/>
    <property type="match status" value="1"/>
</dbReference>
<dbReference type="PROSITE" id="PS00086">
    <property type="entry name" value="CYTOCHROME_P450"/>
    <property type="match status" value="1"/>
</dbReference>
<evidence type="ECO:0000313" key="11">
    <source>
        <dbReference type="EMBL" id="KIJ44994.1"/>
    </source>
</evidence>
<proteinExistence type="inferred from homology"/>
<dbReference type="HOGENOM" id="CLU_001570_2_3_1"/>
<dbReference type="Gene3D" id="1.10.630.10">
    <property type="entry name" value="Cytochrome P450"/>
    <property type="match status" value="1"/>
</dbReference>
<dbReference type="InterPro" id="IPR050364">
    <property type="entry name" value="Cytochrome_P450_fung"/>
</dbReference>
<dbReference type="Proteomes" id="UP000054279">
    <property type="component" value="Unassembled WGS sequence"/>
</dbReference>
<evidence type="ECO:0000256" key="8">
    <source>
        <dbReference type="ARBA" id="ARBA00023033"/>
    </source>
</evidence>
<dbReference type="InterPro" id="IPR002401">
    <property type="entry name" value="Cyt_P450_E_grp-I"/>
</dbReference>
<dbReference type="AlphaFoldDB" id="A0A0C9VDA5"/>
<dbReference type="InterPro" id="IPR017972">
    <property type="entry name" value="Cyt_P450_CS"/>
</dbReference>
<sequence length="508" mass="57390">MYWILSFLGLCLAAHHFWQRATRRLPPGPKGIPLLGNILDQPTTHEWIHWGKHKEVYGPISSVTVLGQTIVILNDLKTCMELLEKRSADYAGRPRLPFAGEMIGWNRQMILAPYGEHFLSMRKLVARHIGTRKSLVEFQSIQETEIRRFLFRVYEHPRTLLRSIRLFQGAIFLRISHGYIVNTSSPDSLIQVIEQASQEFYEATRPGSWIVDLFPLLARLPAWFPGTTFKHIGEQYRKTNDAQMNLPFNWAKAQMAAGTARPSFTSKCLMVESDPASEELIKLTGNLLYGGGTDTVTATLSTFFLAMTLYPAVQKKAQAEIAGITGGSRLPTFNDRDHLPYINALITELFRWHIAGPMGIPHCSLTDDYYNGYYIPKGSIVLSNIWKISQEEEHYKEPEKFKPERFLGDASELDPHTYAFGFGRRRCPGIELAVSSVYIAVVMSLAVFEILPAKDSQTGERVMPVHEYASGTVSHPKDFVCDIVPHSSEAEALIRTINNEDHPPPSTL</sequence>
<gene>
    <name evidence="11" type="ORF">M422DRAFT_30174</name>
</gene>
<comment type="cofactor">
    <cofactor evidence="1 9">
        <name>heme</name>
        <dbReference type="ChEBI" id="CHEBI:30413"/>
    </cofactor>
</comment>
<feature type="binding site" description="axial binding residue" evidence="9">
    <location>
        <position position="427"/>
    </location>
    <ligand>
        <name>heme</name>
        <dbReference type="ChEBI" id="CHEBI:30413"/>
    </ligand>
    <ligandPart>
        <name>Fe</name>
        <dbReference type="ChEBI" id="CHEBI:18248"/>
    </ligandPart>
</feature>